<dbReference type="Pfam" id="PF07793">
    <property type="entry name" value="DUF1631"/>
    <property type="match status" value="1"/>
</dbReference>
<evidence type="ECO:0000313" key="1">
    <source>
        <dbReference type="EMBL" id="MBK8524734.1"/>
    </source>
</evidence>
<reference evidence="1" key="1">
    <citation type="submission" date="2020-10" db="EMBL/GenBank/DDBJ databases">
        <title>Connecting structure to function with the recovery of over 1000 high-quality activated sludge metagenome-assembled genomes encoding full-length rRNA genes using long-read sequencing.</title>
        <authorList>
            <person name="Singleton C.M."/>
            <person name="Petriglieri F."/>
            <person name="Kristensen J.M."/>
            <person name="Kirkegaard R.H."/>
            <person name="Michaelsen T.Y."/>
            <person name="Andersen M.H."/>
            <person name="Karst S.M."/>
            <person name="Dueholm M.S."/>
            <person name="Nielsen P.H."/>
            <person name="Albertsen M."/>
        </authorList>
    </citation>
    <scope>NUCLEOTIDE SEQUENCE</scope>
    <source>
        <strain evidence="1">Hirt_18-Q3-R61-65_BATAC.395</strain>
    </source>
</reference>
<name>A0A9D7K1J9_9PROT</name>
<dbReference type="Proteomes" id="UP000886689">
    <property type="component" value="Unassembled WGS sequence"/>
</dbReference>
<evidence type="ECO:0000313" key="2">
    <source>
        <dbReference type="Proteomes" id="UP000886689"/>
    </source>
</evidence>
<protein>
    <submittedName>
        <fullName evidence="1">DUF1631 domain-containing protein</fullName>
    </submittedName>
</protein>
<proteinExistence type="predicted"/>
<dbReference type="EMBL" id="JADJUC010000013">
    <property type="protein sequence ID" value="MBK8524734.1"/>
    <property type="molecule type" value="Genomic_DNA"/>
</dbReference>
<dbReference type="AlphaFoldDB" id="A0A9D7K1J9"/>
<comment type="caution">
    <text evidence="1">The sequence shown here is derived from an EMBL/GenBank/DDBJ whole genome shotgun (WGS) entry which is preliminary data.</text>
</comment>
<accession>A0A9D7K1J9</accession>
<dbReference type="InterPro" id="IPR012434">
    <property type="entry name" value="DUF1631"/>
</dbReference>
<gene>
    <name evidence="1" type="ORF">IPL58_11980</name>
</gene>
<sequence length="763" mass="82637">MSAPTSRKIVSINATSRDRSPGLRVVNDSLEQLGEALCRWLADIRAPIAEELFLLADGTRERLLQTRYLDLRQDIERDWVQVIEAFRHSFAESRRKPASSSASTLEVPDFDGLQLVGDEELSERIVVREFAAQLAETCDNELYPLDRRVAALLGHDEPVEGENPLAPGNLCQSLADASAALGLDAKTRLLLLRRIERHLHQALPGMYREINAELIERGILPDLKRDYRRNNSASATSTATTAAAGNAIVAALQTAAEALPAGTGDLLGAMQRIAAARSPGGFFGGAAVGATDISPASAAIGDSNNLVNVPINAASISHAFLASLNEVQHTPWQPGAGIAMNQVQQVRDSAAAQQVTPLESVTIDIVAMLFDFIFNDDELPASVKSLIGQLQIPVLKVAMLDSSFFANRQHPARRFLDGITGIALHWGAGSHEDDPFQHKLATLVSRIQNEFETNVEIFGEAITELEGFVTDCEAEAASTLNVAAEAVSRREIEDAAWERAREAMQPVLQKEIPEAVANFLSEHWTALLQQTALKCENESATWQEALDVADQLVWSVAAKTDADERLRLISSLPMLLARINAGLNRVGTSQEERNTFFDSLVSLHASALKGSLTQAEAPSVPPVAADTAATAVMAFTPYAASEGDLLVTRRIEEGVLIEEVVLVGAPPMRRARDHDALEQVQGLKRGDWVDFIDTEGNNTRERLNWVSPQKGILVFSNHRAAKAISISPDALARQIRDGAACIVETSSVFDKALDGVMHSLNAA</sequence>
<organism evidence="1 2">
    <name type="scientific">Candidatus Proximibacter danicus</name>
    <dbReference type="NCBI Taxonomy" id="2954365"/>
    <lineage>
        <taxon>Bacteria</taxon>
        <taxon>Pseudomonadati</taxon>
        <taxon>Pseudomonadota</taxon>
        <taxon>Betaproteobacteria</taxon>
        <taxon>Candidatus Proximibacter</taxon>
    </lineage>
</organism>